<dbReference type="PANTHER" id="PTHR38037">
    <property type="entry name" value="ZN_PROTEASE DOMAIN-CONTAINING PROTEIN"/>
    <property type="match status" value="1"/>
</dbReference>
<dbReference type="RefSeq" id="WP_344926517.1">
    <property type="nucleotide sequence ID" value="NZ_BAABCW010000005.1"/>
</dbReference>
<comment type="caution">
    <text evidence="2">The sequence shown here is derived from an EMBL/GenBank/DDBJ whole genome shotgun (WGS) entry which is preliminary data.</text>
</comment>
<dbReference type="InterPro" id="IPR021109">
    <property type="entry name" value="Peptidase_aspartic_dom_sf"/>
</dbReference>
<dbReference type="Proteomes" id="UP001500459">
    <property type="component" value="Unassembled WGS sequence"/>
</dbReference>
<keyword evidence="3" id="KW-1185">Reference proteome</keyword>
<protein>
    <recommendedName>
        <fullName evidence="1">Retropepsin-like aspartic endopeptidase domain-containing protein</fullName>
    </recommendedName>
</protein>
<organism evidence="2 3">
    <name type="scientific">Aquimarina addita</name>
    <dbReference type="NCBI Taxonomy" id="870485"/>
    <lineage>
        <taxon>Bacteria</taxon>
        <taxon>Pseudomonadati</taxon>
        <taxon>Bacteroidota</taxon>
        <taxon>Flavobacteriia</taxon>
        <taxon>Flavobacteriales</taxon>
        <taxon>Flavobacteriaceae</taxon>
        <taxon>Aquimarina</taxon>
    </lineage>
</organism>
<feature type="domain" description="Retropepsin-like aspartic endopeptidase" evidence="1">
    <location>
        <begin position="9"/>
        <end position="132"/>
    </location>
</feature>
<sequence length="142" mass="16361">MENQKKIIGRTDKVDFPLFELKDIDVKVDTGAYTSSIHCKEIKEVGELLECRFLDPTHPEYNGKKFTFKNYDITAVKSSNGKVEIRYAIKTKITLFNKTNPITLTLSSRDDMRFPVLIGRKFLSGKFLVDTQLEDQSYNLKS</sequence>
<reference evidence="3" key="1">
    <citation type="journal article" date="2019" name="Int. J. Syst. Evol. Microbiol.">
        <title>The Global Catalogue of Microorganisms (GCM) 10K type strain sequencing project: providing services to taxonomists for standard genome sequencing and annotation.</title>
        <authorList>
            <consortium name="The Broad Institute Genomics Platform"/>
            <consortium name="The Broad Institute Genome Sequencing Center for Infectious Disease"/>
            <person name="Wu L."/>
            <person name="Ma J."/>
        </authorList>
    </citation>
    <scope>NUCLEOTIDE SEQUENCE [LARGE SCALE GENOMIC DNA]</scope>
    <source>
        <strain evidence="3">JCM 17106</strain>
    </source>
</reference>
<dbReference type="PANTHER" id="PTHR38037:SF1">
    <property type="entry name" value="ATP-DEPENDENT ZINC PROTEASE DOMAIN-CONTAINING PROTEIN-RELATED"/>
    <property type="match status" value="1"/>
</dbReference>
<gene>
    <name evidence="2" type="ORF">GCM10022393_17380</name>
</gene>
<dbReference type="Gene3D" id="2.40.70.10">
    <property type="entry name" value="Acid Proteases"/>
    <property type="match status" value="1"/>
</dbReference>
<accession>A0ABP7XHC5</accession>
<dbReference type="InterPro" id="IPR008503">
    <property type="entry name" value="Asp_endopeptidase"/>
</dbReference>
<dbReference type="SUPFAM" id="SSF50630">
    <property type="entry name" value="Acid proteases"/>
    <property type="match status" value="1"/>
</dbReference>
<evidence type="ECO:0000313" key="3">
    <source>
        <dbReference type="Proteomes" id="UP001500459"/>
    </source>
</evidence>
<dbReference type="Pfam" id="PF05618">
    <property type="entry name" value="Zn_protease"/>
    <property type="match status" value="1"/>
</dbReference>
<proteinExistence type="predicted"/>
<evidence type="ECO:0000313" key="2">
    <source>
        <dbReference type="EMBL" id="GAA4116633.1"/>
    </source>
</evidence>
<evidence type="ECO:0000259" key="1">
    <source>
        <dbReference type="Pfam" id="PF05618"/>
    </source>
</evidence>
<dbReference type="EMBL" id="BAABCW010000005">
    <property type="protein sequence ID" value="GAA4116633.1"/>
    <property type="molecule type" value="Genomic_DNA"/>
</dbReference>
<name>A0ABP7XHC5_9FLAO</name>